<accession>A0A0C2X0D6</accession>
<sequence>MLGPTADIFARGVLLSDSKNPKFGMFKSDGGSSGRGTVGGGAGGCILARRRGLRLPKANSQHNEPKTRRDKPRTADTPASQPPNKIVLLQDEYITTDLIALLGDAAPARLDLRLSFLALGGCDGEGDDTLWFTVEPTSQGDLDPAVIIPHLEAGSGAKHAAQKGASRPFELIPPVGTNYKTWGRWTLQFCMQHPRHRCLPLSHRRHLQLHAQDLDVWVWVYDSHNTSICPEEPAVPTPPPASSWPPHYRPPQGQLSVPAAEDNETSLVEGEYTEQIENADEGWWHGLGLGGKSGPAIPAAALRPLTPPPAEDRG</sequence>
<dbReference type="Gene3D" id="2.30.30.40">
    <property type="entry name" value="SH3 Domains"/>
    <property type="match status" value="1"/>
</dbReference>
<feature type="compositionally biased region" description="Low complexity" evidence="1">
    <location>
        <begin position="295"/>
        <end position="304"/>
    </location>
</feature>
<dbReference type="OrthoDB" id="5971719at2759"/>
<dbReference type="EMBL" id="KN818275">
    <property type="protein sequence ID" value="KIL62143.1"/>
    <property type="molecule type" value="Genomic_DNA"/>
</dbReference>
<feature type="compositionally biased region" description="Pro residues" evidence="1">
    <location>
        <begin position="233"/>
        <end position="249"/>
    </location>
</feature>
<dbReference type="SUPFAM" id="SSF50044">
    <property type="entry name" value="SH3-domain"/>
    <property type="match status" value="1"/>
</dbReference>
<organism evidence="2 3">
    <name type="scientific">Amanita muscaria (strain Koide BX008)</name>
    <dbReference type="NCBI Taxonomy" id="946122"/>
    <lineage>
        <taxon>Eukaryota</taxon>
        <taxon>Fungi</taxon>
        <taxon>Dikarya</taxon>
        <taxon>Basidiomycota</taxon>
        <taxon>Agaricomycotina</taxon>
        <taxon>Agaricomycetes</taxon>
        <taxon>Agaricomycetidae</taxon>
        <taxon>Agaricales</taxon>
        <taxon>Pluteineae</taxon>
        <taxon>Amanitaceae</taxon>
        <taxon>Amanita</taxon>
    </lineage>
</organism>
<dbReference type="Proteomes" id="UP000054549">
    <property type="component" value="Unassembled WGS sequence"/>
</dbReference>
<feature type="compositionally biased region" description="Pro residues" evidence="1">
    <location>
        <begin position="305"/>
        <end position="314"/>
    </location>
</feature>
<evidence type="ECO:0000313" key="3">
    <source>
        <dbReference type="Proteomes" id="UP000054549"/>
    </source>
</evidence>
<gene>
    <name evidence="2" type="ORF">M378DRAFT_13083</name>
</gene>
<dbReference type="HOGENOM" id="CLU_885585_0_0_1"/>
<feature type="region of interest" description="Disordered" evidence="1">
    <location>
        <begin position="231"/>
        <end position="262"/>
    </location>
</feature>
<evidence type="ECO:0000313" key="2">
    <source>
        <dbReference type="EMBL" id="KIL62143.1"/>
    </source>
</evidence>
<feature type="region of interest" description="Disordered" evidence="1">
    <location>
        <begin position="54"/>
        <end position="84"/>
    </location>
</feature>
<keyword evidence="3" id="KW-1185">Reference proteome</keyword>
<dbReference type="AlphaFoldDB" id="A0A0C2X0D6"/>
<dbReference type="InParanoid" id="A0A0C2X0D6"/>
<reference evidence="2 3" key="1">
    <citation type="submission" date="2014-04" db="EMBL/GenBank/DDBJ databases">
        <title>Evolutionary Origins and Diversification of the Mycorrhizal Mutualists.</title>
        <authorList>
            <consortium name="DOE Joint Genome Institute"/>
            <consortium name="Mycorrhizal Genomics Consortium"/>
            <person name="Kohler A."/>
            <person name="Kuo A."/>
            <person name="Nagy L.G."/>
            <person name="Floudas D."/>
            <person name="Copeland A."/>
            <person name="Barry K.W."/>
            <person name="Cichocki N."/>
            <person name="Veneault-Fourrey C."/>
            <person name="LaButti K."/>
            <person name="Lindquist E.A."/>
            <person name="Lipzen A."/>
            <person name="Lundell T."/>
            <person name="Morin E."/>
            <person name="Murat C."/>
            <person name="Riley R."/>
            <person name="Ohm R."/>
            <person name="Sun H."/>
            <person name="Tunlid A."/>
            <person name="Henrissat B."/>
            <person name="Grigoriev I.V."/>
            <person name="Hibbett D.S."/>
            <person name="Martin F."/>
        </authorList>
    </citation>
    <scope>NUCLEOTIDE SEQUENCE [LARGE SCALE GENOMIC DNA]</scope>
    <source>
        <strain evidence="2 3">Koide BX008</strain>
    </source>
</reference>
<feature type="region of interest" description="Disordered" evidence="1">
    <location>
        <begin position="295"/>
        <end position="314"/>
    </location>
</feature>
<dbReference type="InterPro" id="IPR036028">
    <property type="entry name" value="SH3-like_dom_sf"/>
</dbReference>
<name>A0A0C2X0D6_AMAMK</name>
<evidence type="ECO:0000256" key="1">
    <source>
        <dbReference type="SAM" id="MobiDB-lite"/>
    </source>
</evidence>
<proteinExistence type="predicted"/>
<protein>
    <recommendedName>
        <fullName evidence="4">SH3 domain-containing protein</fullName>
    </recommendedName>
</protein>
<evidence type="ECO:0008006" key="4">
    <source>
        <dbReference type="Google" id="ProtNLM"/>
    </source>
</evidence>